<dbReference type="GO" id="GO:0008168">
    <property type="term" value="F:methyltransferase activity"/>
    <property type="evidence" value="ECO:0007669"/>
    <property type="project" value="UniProtKB-KW"/>
</dbReference>
<dbReference type="Pfam" id="PF13649">
    <property type="entry name" value="Methyltransf_25"/>
    <property type="match status" value="1"/>
</dbReference>
<dbReference type="Proteomes" id="UP001500618">
    <property type="component" value="Unassembled WGS sequence"/>
</dbReference>
<evidence type="ECO:0000256" key="1">
    <source>
        <dbReference type="ARBA" id="ARBA00022603"/>
    </source>
</evidence>
<evidence type="ECO:0000313" key="5">
    <source>
        <dbReference type="EMBL" id="GAA1697904.1"/>
    </source>
</evidence>
<name>A0ABN2I395_9ACTN</name>
<dbReference type="CDD" id="cd02440">
    <property type="entry name" value="AdoMet_MTases"/>
    <property type="match status" value="1"/>
</dbReference>
<dbReference type="SUPFAM" id="SSF53335">
    <property type="entry name" value="S-adenosyl-L-methionine-dependent methyltransferases"/>
    <property type="match status" value="1"/>
</dbReference>
<keyword evidence="6" id="KW-1185">Reference proteome</keyword>
<evidence type="ECO:0000256" key="3">
    <source>
        <dbReference type="ARBA" id="ARBA00022691"/>
    </source>
</evidence>
<reference evidence="5 6" key="1">
    <citation type="journal article" date="2019" name="Int. J. Syst. Evol. Microbiol.">
        <title>The Global Catalogue of Microorganisms (GCM) 10K type strain sequencing project: providing services to taxonomists for standard genome sequencing and annotation.</title>
        <authorList>
            <consortium name="The Broad Institute Genomics Platform"/>
            <consortium name="The Broad Institute Genome Sequencing Center for Infectious Disease"/>
            <person name="Wu L."/>
            <person name="Ma J."/>
        </authorList>
    </citation>
    <scope>NUCLEOTIDE SEQUENCE [LARGE SCALE GENOMIC DNA]</scope>
    <source>
        <strain evidence="5 6">JCM 14718</strain>
    </source>
</reference>
<dbReference type="Gene3D" id="3.40.50.150">
    <property type="entry name" value="Vaccinia Virus protein VP39"/>
    <property type="match status" value="1"/>
</dbReference>
<dbReference type="PANTHER" id="PTHR43464:SF19">
    <property type="entry name" value="UBIQUINONE BIOSYNTHESIS O-METHYLTRANSFERASE, MITOCHONDRIAL"/>
    <property type="match status" value="1"/>
</dbReference>
<dbReference type="RefSeq" id="WP_344313230.1">
    <property type="nucleotide sequence ID" value="NZ_BAAANY010000020.1"/>
</dbReference>
<evidence type="ECO:0000313" key="6">
    <source>
        <dbReference type="Proteomes" id="UP001500618"/>
    </source>
</evidence>
<dbReference type="GO" id="GO:0032259">
    <property type="term" value="P:methylation"/>
    <property type="evidence" value="ECO:0007669"/>
    <property type="project" value="UniProtKB-KW"/>
</dbReference>
<dbReference type="EMBL" id="BAAANY010000020">
    <property type="protein sequence ID" value="GAA1697904.1"/>
    <property type="molecule type" value="Genomic_DNA"/>
</dbReference>
<evidence type="ECO:0000256" key="2">
    <source>
        <dbReference type="ARBA" id="ARBA00022679"/>
    </source>
</evidence>
<organism evidence="5 6">
    <name type="scientific">Fodinicola feengrottensis</name>
    <dbReference type="NCBI Taxonomy" id="435914"/>
    <lineage>
        <taxon>Bacteria</taxon>
        <taxon>Bacillati</taxon>
        <taxon>Actinomycetota</taxon>
        <taxon>Actinomycetes</taxon>
        <taxon>Mycobacteriales</taxon>
        <taxon>Fodinicola</taxon>
    </lineage>
</organism>
<keyword evidence="2" id="KW-0808">Transferase</keyword>
<proteinExistence type="predicted"/>
<protein>
    <submittedName>
        <fullName evidence="5">Class I SAM-dependent methyltransferase</fullName>
    </submittedName>
</protein>
<feature type="domain" description="Methyltransferase" evidence="4">
    <location>
        <begin position="67"/>
        <end position="160"/>
    </location>
</feature>
<dbReference type="InterPro" id="IPR029063">
    <property type="entry name" value="SAM-dependent_MTases_sf"/>
</dbReference>
<keyword evidence="1 5" id="KW-0489">Methyltransferase</keyword>
<gene>
    <name evidence="5" type="ORF">GCM10009765_54190</name>
</gene>
<dbReference type="InterPro" id="IPR041698">
    <property type="entry name" value="Methyltransf_25"/>
</dbReference>
<sequence length="254" mass="27606">MTDEHANQRSGKASATLSGAVFDDLYQGRGLAYGDGGARIDVIPWQLDGPQPLIVEVEEAGEITDPVLECGCGLGENALYLARRGHQVTAFDAAATAIEQDRAKASSEGIAVTFVVADATTLTGLPGGFRTVIDSAMLHCLTDEQRLAYLAALRNVCEPGARIHVLCFPEETAGTFPMPGSLDEASLRRAFANDWHIERMQRRRYTSNMTRDQWREQVPAELVSGILPAHDDPEGIDSQGRVLMPIWQITAQLT</sequence>
<comment type="caution">
    <text evidence="5">The sequence shown here is derived from an EMBL/GenBank/DDBJ whole genome shotgun (WGS) entry which is preliminary data.</text>
</comment>
<evidence type="ECO:0000259" key="4">
    <source>
        <dbReference type="Pfam" id="PF13649"/>
    </source>
</evidence>
<dbReference type="PANTHER" id="PTHR43464">
    <property type="entry name" value="METHYLTRANSFERASE"/>
    <property type="match status" value="1"/>
</dbReference>
<keyword evidence="3" id="KW-0949">S-adenosyl-L-methionine</keyword>
<accession>A0ABN2I395</accession>